<dbReference type="Pfam" id="PF13360">
    <property type="entry name" value="PQQ_2"/>
    <property type="match status" value="1"/>
</dbReference>
<dbReference type="InterPro" id="IPR018391">
    <property type="entry name" value="PQQ_b-propeller_rpt"/>
</dbReference>
<keyword evidence="8" id="KW-1185">Reference proteome</keyword>
<evidence type="ECO:0000256" key="3">
    <source>
        <dbReference type="ARBA" id="ARBA00023237"/>
    </source>
</evidence>
<comment type="subunit">
    <text evidence="4">Part of the Bam complex.</text>
</comment>
<dbReference type="OrthoDB" id="5173551at2"/>
<dbReference type="HAMAP" id="MF_00923">
    <property type="entry name" value="OM_assembly_BamB"/>
    <property type="match status" value="1"/>
</dbReference>
<dbReference type="PANTHER" id="PTHR34512:SF30">
    <property type="entry name" value="OUTER MEMBRANE PROTEIN ASSEMBLY FACTOR BAMB"/>
    <property type="match status" value="1"/>
</dbReference>
<dbReference type="SUPFAM" id="SSF50998">
    <property type="entry name" value="Quinoprotein alcohol dehydrogenase-like"/>
    <property type="match status" value="1"/>
</dbReference>
<evidence type="ECO:0000256" key="4">
    <source>
        <dbReference type="HAMAP-Rule" id="MF_00923"/>
    </source>
</evidence>
<keyword evidence="4" id="KW-0564">Palmitate</keyword>
<dbReference type="InterPro" id="IPR002372">
    <property type="entry name" value="PQQ_rpt_dom"/>
</dbReference>
<dbReference type="AlphaFoldDB" id="A0A3N1XSW7"/>
<dbReference type="GO" id="GO:0051205">
    <property type="term" value="P:protein insertion into membrane"/>
    <property type="evidence" value="ECO:0007669"/>
    <property type="project" value="UniProtKB-UniRule"/>
</dbReference>
<reference evidence="7 8" key="1">
    <citation type="submission" date="2018-11" db="EMBL/GenBank/DDBJ databases">
        <title>Genomic Encyclopedia of Type Strains, Phase IV (KMG-IV): sequencing the most valuable type-strain genomes for metagenomic binning, comparative biology and taxonomic classification.</title>
        <authorList>
            <person name="Goeker M."/>
        </authorList>
    </citation>
    <scope>NUCLEOTIDE SEQUENCE [LARGE SCALE GENOMIC DNA]</scope>
    <source>
        <strain evidence="7 8">DSM 100275</strain>
    </source>
</reference>
<dbReference type="EMBL" id="RJVI01000003">
    <property type="protein sequence ID" value="ROR29746.1"/>
    <property type="molecule type" value="Genomic_DNA"/>
</dbReference>
<comment type="caution">
    <text evidence="7">The sequence shown here is derived from an EMBL/GenBank/DDBJ whole genome shotgun (WGS) entry which is preliminary data.</text>
</comment>
<dbReference type="InterPro" id="IPR017687">
    <property type="entry name" value="BamB"/>
</dbReference>
<gene>
    <name evidence="4" type="primary">bamB</name>
    <name evidence="7" type="ORF">EDC57_2423</name>
</gene>
<dbReference type="Proteomes" id="UP000276634">
    <property type="component" value="Unassembled WGS sequence"/>
</dbReference>
<keyword evidence="4" id="KW-0449">Lipoprotein</keyword>
<dbReference type="PANTHER" id="PTHR34512">
    <property type="entry name" value="CELL SURFACE PROTEIN"/>
    <property type="match status" value="1"/>
</dbReference>
<dbReference type="SMART" id="SM00564">
    <property type="entry name" value="PQQ"/>
    <property type="match status" value="6"/>
</dbReference>
<name>A0A3N1XSW7_9GAMM</name>
<keyword evidence="3 4" id="KW-0998">Cell outer membrane</keyword>
<keyword evidence="1 4" id="KW-0732">Signal</keyword>
<dbReference type="NCBIfam" id="TIGR03300">
    <property type="entry name" value="assembly_YfgL"/>
    <property type="match status" value="1"/>
</dbReference>
<organism evidence="7 8">
    <name type="scientific">Inmirania thermothiophila</name>
    <dbReference type="NCBI Taxonomy" id="1750597"/>
    <lineage>
        <taxon>Bacteria</taxon>
        <taxon>Pseudomonadati</taxon>
        <taxon>Pseudomonadota</taxon>
        <taxon>Gammaproteobacteria</taxon>
        <taxon>Chromatiales</taxon>
        <taxon>Ectothiorhodospiraceae</taxon>
        <taxon>Inmirania</taxon>
    </lineage>
</organism>
<dbReference type="Gene3D" id="2.130.10.10">
    <property type="entry name" value="YVTN repeat-like/Quinoprotein amine dehydrogenase"/>
    <property type="match status" value="1"/>
</dbReference>
<dbReference type="GO" id="GO:0043165">
    <property type="term" value="P:Gram-negative-bacterium-type cell outer membrane assembly"/>
    <property type="evidence" value="ECO:0007669"/>
    <property type="project" value="UniProtKB-UniRule"/>
</dbReference>
<comment type="function">
    <text evidence="4">Part of the outer membrane protein assembly complex, which is involved in assembly and insertion of beta-barrel proteins into the outer membrane.</text>
</comment>
<evidence type="ECO:0000313" key="7">
    <source>
        <dbReference type="EMBL" id="ROR29746.1"/>
    </source>
</evidence>
<feature type="chain" id="PRO_5018340703" description="Outer membrane protein assembly factor BamB" evidence="5">
    <location>
        <begin position="20"/>
        <end position="375"/>
    </location>
</feature>
<comment type="similarity">
    <text evidence="4">Belongs to the BamB family.</text>
</comment>
<dbReference type="InterPro" id="IPR015943">
    <property type="entry name" value="WD40/YVTN_repeat-like_dom_sf"/>
</dbReference>
<accession>A0A3N1XSW7</accession>
<evidence type="ECO:0000256" key="1">
    <source>
        <dbReference type="ARBA" id="ARBA00022729"/>
    </source>
</evidence>
<sequence>MTRAALLAMALLLAGCGGAEVLDPPAPLPADEGVAPLVPRWRLPLAGAVEGLRPRPAVAGDRVLAMAPAGEVVAAGLEDGRVHWRAAAGTGLTAGVGVGEGLAVAAGGEGEVLAFALEDGRLRWRVTVEGEVLAPPTVAGGRVFLRTAEGRLLALDAADGRRLWVQEQAVPALSLRGTARAVPSDGAVVTGWADGRVSAHRVADGAPLWVVRLATPRGTTEPARMVDVDADPVVADGQVYAAAYQGRIGAIAAGGGVLLWARDLSVWSGIAVAGEAVVASAADGVVWALERAGGRALWRQEALRNRRLSGPVLHAGLLWVGDLEGWVHALDPADGALRGRVRAGEGQVLALVATTAGLLVRHAEGLTLLAAPRGG</sequence>
<proteinExistence type="inferred from homology"/>
<feature type="domain" description="Pyrrolo-quinoline quinone repeat" evidence="6">
    <location>
        <begin position="70"/>
        <end position="300"/>
    </location>
</feature>
<protein>
    <recommendedName>
        <fullName evidence="4">Outer membrane protein assembly factor BamB</fullName>
    </recommendedName>
</protein>
<feature type="signal peptide" evidence="5">
    <location>
        <begin position="1"/>
        <end position="19"/>
    </location>
</feature>
<evidence type="ECO:0000313" key="8">
    <source>
        <dbReference type="Proteomes" id="UP000276634"/>
    </source>
</evidence>
<evidence type="ECO:0000259" key="6">
    <source>
        <dbReference type="Pfam" id="PF13360"/>
    </source>
</evidence>
<keyword evidence="2 4" id="KW-0472">Membrane</keyword>
<evidence type="ECO:0000256" key="5">
    <source>
        <dbReference type="SAM" id="SignalP"/>
    </source>
</evidence>
<dbReference type="InterPro" id="IPR011047">
    <property type="entry name" value="Quinoprotein_ADH-like_sf"/>
</dbReference>
<dbReference type="PROSITE" id="PS51257">
    <property type="entry name" value="PROKAR_LIPOPROTEIN"/>
    <property type="match status" value="1"/>
</dbReference>
<evidence type="ECO:0000256" key="2">
    <source>
        <dbReference type="ARBA" id="ARBA00023136"/>
    </source>
</evidence>
<dbReference type="RefSeq" id="WP_123402135.1">
    <property type="nucleotide sequence ID" value="NZ_RJVI01000003.1"/>
</dbReference>
<dbReference type="GO" id="GO:0009279">
    <property type="term" value="C:cell outer membrane"/>
    <property type="evidence" value="ECO:0007669"/>
    <property type="project" value="UniProtKB-SubCell"/>
</dbReference>
<comment type="subcellular location">
    <subcellularLocation>
        <location evidence="4">Cell outer membrane</location>
        <topology evidence="4">Lipid-anchor</topology>
    </subcellularLocation>
</comment>